<reference evidence="2 3" key="1">
    <citation type="submission" date="2020-04" db="EMBL/GenBank/DDBJ databases">
        <authorList>
            <person name="Zhang R."/>
            <person name="Schippers A."/>
        </authorList>
    </citation>
    <scope>NUCLEOTIDE SEQUENCE [LARGE SCALE GENOMIC DNA]</scope>
    <source>
        <strain evidence="2 3">DSM 109850</strain>
    </source>
</reference>
<dbReference type="RefSeq" id="WP_169095698.1">
    <property type="nucleotide sequence ID" value="NZ_JABBVZ010000002.1"/>
</dbReference>
<evidence type="ECO:0008006" key="4">
    <source>
        <dbReference type="Google" id="ProtNLM"/>
    </source>
</evidence>
<organism evidence="2 3">
    <name type="scientific">Sulfobacillus harzensis</name>
    <dbReference type="NCBI Taxonomy" id="2729629"/>
    <lineage>
        <taxon>Bacteria</taxon>
        <taxon>Bacillati</taxon>
        <taxon>Bacillota</taxon>
        <taxon>Clostridia</taxon>
        <taxon>Eubacteriales</taxon>
        <taxon>Clostridiales Family XVII. Incertae Sedis</taxon>
        <taxon>Sulfobacillus</taxon>
    </lineage>
</organism>
<keyword evidence="1" id="KW-0812">Transmembrane</keyword>
<feature type="transmembrane region" description="Helical" evidence="1">
    <location>
        <begin position="237"/>
        <end position="255"/>
    </location>
</feature>
<evidence type="ECO:0000313" key="2">
    <source>
        <dbReference type="EMBL" id="NMP20894.1"/>
    </source>
</evidence>
<protein>
    <recommendedName>
        <fullName evidence="4">ABC transporter permease</fullName>
    </recommendedName>
</protein>
<feature type="transmembrane region" description="Helical" evidence="1">
    <location>
        <begin position="267"/>
        <end position="283"/>
    </location>
</feature>
<keyword evidence="1" id="KW-0472">Membrane</keyword>
<accession>A0A7Y0L061</accession>
<evidence type="ECO:0000313" key="3">
    <source>
        <dbReference type="Proteomes" id="UP000533476"/>
    </source>
</evidence>
<dbReference type="AlphaFoldDB" id="A0A7Y0L061"/>
<evidence type="ECO:0000256" key="1">
    <source>
        <dbReference type="SAM" id="Phobius"/>
    </source>
</evidence>
<proteinExistence type="predicted"/>
<comment type="caution">
    <text evidence="2">The sequence shown here is derived from an EMBL/GenBank/DDBJ whole genome shotgun (WGS) entry which is preliminary data.</text>
</comment>
<feature type="transmembrane region" description="Helical" evidence="1">
    <location>
        <begin position="106"/>
        <end position="128"/>
    </location>
</feature>
<sequence length="344" mass="37667">MTPNSLPSRAALYREWRVNRTLYIVAFFAAIVPWILQWQGLMQIARIKPFFASSLVTEYAGAGAAPQAVVALLLALAIFLNDWGRGRLSFVLEGPLSRTDILQAKMWWAGLTVVAGSLAAALTVSLGSLSLGEPGAYGKIASTLLLVVGIRLAMVASGLAVSSAIGNLVYGILAALLVAGVPGLVGNMASFVATLCYGPNVAINFWPPWLEMTINGVQHFEPLATSVAWRAGSWRDLAGYLVWILILGGLSFRWFKRAPYERLRDPFFFRWMWNLVYAFWAWWTATVTMALSRTTASPHLGSVVLWIGVFVVGFFIWRMVIVAIGSFRMKGLGGRFYGSNGRHG</sequence>
<feature type="transmembrane region" description="Helical" evidence="1">
    <location>
        <begin position="59"/>
        <end position="80"/>
    </location>
</feature>
<gene>
    <name evidence="2" type="ORF">HIJ39_00780</name>
</gene>
<name>A0A7Y0L061_9FIRM</name>
<feature type="transmembrane region" description="Helical" evidence="1">
    <location>
        <begin position="303"/>
        <end position="327"/>
    </location>
</feature>
<keyword evidence="3" id="KW-1185">Reference proteome</keyword>
<dbReference type="Proteomes" id="UP000533476">
    <property type="component" value="Unassembled WGS sequence"/>
</dbReference>
<dbReference type="EMBL" id="JABBVZ010000002">
    <property type="protein sequence ID" value="NMP20894.1"/>
    <property type="molecule type" value="Genomic_DNA"/>
</dbReference>
<feature type="transmembrane region" description="Helical" evidence="1">
    <location>
        <begin position="168"/>
        <end position="185"/>
    </location>
</feature>
<keyword evidence="1" id="KW-1133">Transmembrane helix</keyword>
<feature type="transmembrane region" description="Helical" evidence="1">
    <location>
        <begin position="21"/>
        <end position="39"/>
    </location>
</feature>
<feature type="transmembrane region" description="Helical" evidence="1">
    <location>
        <begin position="140"/>
        <end position="161"/>
    </location>
</feature>